<evidence type="ECO:0000313" key="2">
    <source>
        <dbReference type="EMBL" id="EXC22152.1"/>
    </source>
</evidence>
<protein>
    <submittedName>
        <fullName evidence="2">Uncharacterized protein</fullName>
    </submittedName>
</protein>
<gene>
    <name evidence="2" type="ORF">L484_016218</name>
</gene>
<reference evidence="2" key="1">
    <citation type="submission" date="2013-06" db="EMBL/GenBank/DDBJ databases">
        <title>Draft Genome Sequence of a Mulberry Tree, Morus notabilis C.K. Schn.</title>
        <authorList>
            <person name="He N."/>
            <person name="Zhao S."/>
        </authorList>
    </citation>
    <scope>NUCLEOTIDE SEQUENCE</scope>
</reference>
<dbReference type="Proteomes" id="UP000030645">
    <property type="component" value="Unassembled WGS sequence"/>
</dbReference>
<dbReference type="EMBL" id="KE345966">
    <property type="protein sequence ID" value="EXC22152.1"/>
    <property type="molecule type" value="Genomic_DNA"/>
</dbReference>
<feature type="region of interest" description="Disordered" evidence="1">
    <location>
        <begin position="40"/>
        <end position="66"/>
    </location>
</feature>
<name>W9SCU7_9ROSA</name>
<accession>W9SCU7</accession>
<dbReference type="AlphaFoldDB" id="W9SCU7"/>
<proteinExistence type="predicted"/>
<keyword evidence="3" id="KW-1185">Reference proteome</keyword>
<evidence type="ECO:0000313" key="3">
    <source>
        <dbReference type="Proteomes" id="UP000030645"/>
    </source>
</evidence>
<organism evidence="2 3">
    <name type="scientific">Morus notabilis</name>
    <dbReference type="NCBI Taxonomy" id="981085"/>
    <lineage>
        <taxon>Eukaryota</taxon>
        <taxon>Viridiplantae</taxon>
        <taxon>Streptophyta</taxon>
        <taxon>Embryophyta</taxon>
        <taxon>Tracheophyta</taxon>
        <taxon>Spermatophyta</taxon>
        <taxon>Magnoliopsida</taxon>
        <taxon>eudicotyledons</taxon>
        <taxon>Gunneridae</taxon>
        <taxon>Pentapetalae</taxon>
        <taxon>rosids</taxon>
        <taxon>fabids</taxon>
        <taxon>Rosales</taxon>
        <taxon>Moraceae</taxon>
        <taxon>Moreae</taxon>
        <taxon>Morus</taxon>
    </lineage>
</organism>
<evidence type="ECO:0000256" key="1">
    <source>
        <dbReference type="SAM" id="MobiDB-lite"/>
    </source>
</evidence>
<sequence length="66" mass="7186">MHQAESSHQVELSHYHFPSRGPQLFSLSRLFLTCVTSARVSSTQPSARVQSSPSRGSHTCDASPTS</sequence>